<reference evidence="1 2" key="1">
    <citation type="journal article" date="2021" name="Cell">
        <title>Tracing the genetic footprints of vertebrate landing in non-teleost ray-finned fishes.</title>
        <authorList>
            <person name="Bi X."/>
            <person name="Wang K."/>
            <person name="Yang L."/>
            <person name="Pan H."/>
            <person name="Jiang H."/>
            <person name="Wei Q."/>
            <person name="Fang M."/>
            <person name="Yu H."/>
            <person name="Zhu C."/>
            <person name="Cai Y."/>
            <person name="He Y."/>
            <person name="Gan X."/>
            <person name="Zeng H."/>
            <person name="Yu D."/>
            <person name="Zhu Y."/>
            <person name="Jiang H."/>
            <person name="Qiu Q."/>
            <person name="Yang H."/>
            <person name="Zhang Y.E."/>
            <person name="Wang W."/>
            <person name="Zhu M."/>
            <person name="He S."/>
            <person name="Zhang G."/>
        </authorList>
    </citation>
    <scope>NUCLEOTIDE SEQUENCE [LARGE SCALE GENOMIC DNA]</scope>
    <source>
        <strain evidence="1">Bchr_013</strain>
    </source>
</reference>
<dbReference type="PANTHER" id="PTHR45705:SF4">
    <property type="entry name" value="STROMAL MEMBRANE-ASSOCIATED PROTEIN 2"/>
    <property type="match status" value="1"/>
</dbReference>
<dbReference type="AlphaFoldDB" id="A0A8X7X5D6"/>
<accession>A0A8X7X5D6</accession>
<dbReference type="Proteomes" id="UP000886611">
    <property type="component" value="Unassembled WGS sequence"/>
</dbReference>
<dbReference type="PANTHER" id="PTHR45705">
    <property type="entry name" value="FI20236P1"/>
    <property type="match status" value="1"/>
</dbReference>
<evidence type="ECO:0000313" key="2">
    <source>
        <dbReference type="Proteomes" id="UP000886611"/>
    </source>
</evidence>
<dbReference type="EMBL" id="JAATIS010004753">
    <property type="protein sequence ID" value="KAG2461179.1"/>
    <property type="molecule type" value="Genomic_DNA"/>
</dbReference>
<name>A0A8X7X5D6_POLSE</name>
<feature type="non-terminal residue" evidence="1">
    <location>
        <position position="312"/>
    </location>
</feature>
<keyword evidence="2" id="KW-1185">Reference proteome</keyword>
<feature type="non-terminal residue" evidence="1">
    <location>
        <position position="1"/>
    </location>
</feature>
<sequence length="312" mass="33064">MTGKSVKDVDRYQAELTALLLEEENKYCADCQAKDAPASEKKVTSGSISSELDNNLDFFTTMTVQNTDTSQPIGSTLPTSSTTSSVAENLNLFADPGIKSEDSSKKQLSKDSILSLYGSQATHIPAIPAQGSVYMAPSQIGYPAGYSHYPTLAPTGAMIGGMMAPPVGMMPHTATPAIVNQIPMPPPGYMGSMQTAVMSIPNGIMTSPSGMMGGLTAVPQPIYGVHQAQQLQWNITQVTQQMAGINFYGTGNVMGYSQPMGGGTAQGTNQVLGVKISRRCNSSNSEAYIVMVFQKVNCNGEDMLSFCNLKIL</sequence>
<gene>
    <name evidence="1" type="primary">Smap2</name>
    <name evidence="1" type="ORF">GTO96_0011326</name>
</gene>
<dbReference type="GO" id="GO:0005737">
    <property type="term" value="C:cytoplasm"/>
    <property type="evidence" value="ECO:0007669"/>
    <property type="project" value="TreeGrafter"/>
</dbReference>
<organism evidence="1 2">
    <name type="scientific">Polypterus senegalus</name>
    <name type="common">Senegal bichir</name>
    <dbReference type="NCBI Taxonomy" id="55291"/>
    <lineage>
        <taxon>Eukaryota</taxon>
        <taxon>Metazoa</taxon>
        <taxon>Chordata</taxon>
        <taxon>Craniata</taxon>
        <taxon>Vertebrata</taxon>
        <taxon>Euteleostomi</taxon>
        <taxon>Actinopterygii</taxon>
        <taxon>Polypteriformes</taxon>
        <taxon>Polypteridae</taxon>
        <taxon>Polypterus</taxon>
    </lineage>
</organism>
<proteinExistence type="predicted"/>
<dbReference type="GO" id="GO:0005096">
    <property type="term" value="F:GTPase activator activity"/>
    <property type="evidence" value="ECO:0007669"/>
    <property type="project" value="TreeGrafter"/>
</dbReference>
<evidence type="ECO:0000313" key="1">
    <source>
        <dbReference type="EMBL" id="KAG2461179.1"/>
    </source>
</evidence>
<comment type="caution">
    <text evidence="1">The sequence shown here is derived from an EMBL/GenBank/DDBJ whole genome shotgun (WGS) entry which is preliminary data.</text>
</comment>
<protein>
    <submittedName>
        <fullName evidence="1">SMAP2 protein</fullName>
    </submittedName>
</protein>
<dbReference type="InterPro" id="IPR051718">
    <property type="entry name" value="ARF_GTPase-activating"/>
</dbReference>